<keyword evidence="5" id="KW-1185">Reference proteome</keyword>
<protein>
    <submittedName>
        <fullName evidence="4">Calcium-binding protein, putative</fullName>
    </submittedName>
</protein>
<dbReference type="OrthoDB" id="26525at2759"/>
<dbReference type="KEGG" id="eiv:EIN_530690"/>
<dbReference type="PROSITE" id="PS00018">
    <property type="entry name" value="EF_HAND_1"/>
    <property type="match status" value="4"/>
</dbReference>
<gene>
    <name evidence="4" type="ORF">EIN_530690</name>
</gene>
<organism evidence="4 5">
    <name type="scientific">Entamoeba invadens IP1</name>
    <dbReference type="NCBI Taxonomy" id="370355"/>
    <lineage>
        <taxon>Eukaryota</taxon>
        <taxon>Amoebozoa</taxon>
        <taxon>Evosea</taxon>
        <taxon>Archamoebae</taxon>
        <taxon>Mastigamoebida</taxon>
        <taxon>Entamoebidae</taxon>
        <taxon>Entamoeba</taxon>
    </lineage>
</organism>
<accession>L7FLG8</accession>
<feature type="domain" description="EF-hand" evidence="3">
    <location>
        <begin position="66"/>
        <end position="101"/>
    </location>
</feature>
<dbReference type="PROSITE" id="PS50222">
    <property type="entry name" value="EF_HAND_2"/>
    <property type="match status" value="4"/>
</dbReference>
<feature type="domain" description="EF-hand" evidence="3">
    <location>
        <begin position="148"/>
        <end position="167"/>
    </location>
</feature>
<dbReference type="FunFam" id="1.10.238.10:FF:000003">
    <property type="entry name" value="Calmodulin A"/>
    <property type="match status" value="1"/>
</dbReference>
<evidence type="ECO:0000256" key="2">
    <source>
        <dbReference type="ARBA" id="ARBA00022837"/>
    </source>
</evidence>
<dbReference type="InterPro" id="IPR002048">
    <property type="entry name" value="EF_hand_dom"/>
</dbReference>
<keyword evidence="1" id="KW-0677">Repeat</keyword>
<dbReference type="InterPro" id="IPR018247">
    <property type="entry name" value="EF_Hand_1_Ca_BS"/>
</dbReference>
<dbReference type="RefSeq" id="XP_004255480.1">
    <property type="nucleotide sequence ID" value="XM_004255432.1"/>
</dbReference>
<sequence length="167" mass="18666">MNYNKIKKNKIINFLLTCTSPYKFFQLLFSHLIMAEAAFKAIDTNNDGKLQYEEVKAAIAAKKEIKNEKLVQLIFKAVDVDNDGTIDLPEFTKFHQAIAGVDMADAKVGLKVLYKLMDADGDGKLTKDEVTAFFKKVGCEQAVEQVMKADANGDGYITMEEFCAFSL</sequence>
<evidence type="ECO:0000259" key="3">
    <source>
        <dbReference type="PROSITE" id="PS50222"/>
    </source>
</evidence>
<dbReference type="PANTHER" id="PTHR23050">
    <property type="entry name" value="CALCIUM BINDING PROTEIN"/>
    <property type="match status" value="1"/>
</dbReference>
<evidence type="ECO:0000256" key="1">
    <source>
        <dbReference type="ARBA" id="ARBA00022737"/>
    </source>
</evidence>
<feature type="domain" description="EF-hand" evidence="3">
    <location>
        <begin position="30"/>
        <end position="65"/>
    </location>
</feature>
<proteinExistence type="predicted"/>
<keyword evidence="2" id="KW-0106">Calcium</keyword>
<dbReference type="GeneID" id="14887706"/>
<dbReference type="EMBL" id="KB206706">
    <property type="protein sequence ID" value="ELP88709.1"/>
    <property type="molecule type" value="Genomic_DNA"/>
</dbReference>
<dbReference type="CDD" id="cd00051">
    <property type="entry name" value="EFh"/>
    <property type="match status" value="1"/>
</dbReference>
<dbReference type="SUPFAM" id="SSF47473">
    <property type="entry name" value="EF-hand"/>
    <property type="match status" value="1"/>
</dbReference>
<dbReference type="Gene3D" id="1.10.238.10">
    <property type="entry name" value="EF-hand"/>
    <property type="match status" value="2"/>
</dbReference>
<dbReference type="InterPro" id="IPR011992">
    <property type="entry name" value="EF-hand-dom_pair"/>
</dbReference>
<feature type="domain" description="EF-hand" evidence="3">
    <location>
        <begin position="105"/>
        <end position="140"/>
    </location>
</feature>
<dbReference type="AlphaFoldDB" id="L7FLG8"/>
<dbReference type="Pfam" id="PF13499">
    <property type="entry name" value="EF-hand_7"/>
    <property type="match status" value="2"/>
</dbReference>
<reference evidence="4 5" key="1">
    <citation type="submission" date="2012-10" db="EMBL/GenBank/DDBJ databases">
        <authorList>
            <person name="Zafar N."/>
            <person name="Inman J."/>
            <person name="Hall N."/>
            <person name="Lorenzi H."/>
            <person name="Caler E."/>
        </authorList>
    </citation>
    <scope>NUCLEOTIDE SEQUENCE [LARGE SCALE GENOMIC DNA]</scope>
    <source>
        <strain evidence="4 5">IP1</strain>
    </source>
</reference>
<evidence type="ECO:0000313" key="4">
    <source>
        <dbReference type="EMBL" id="ELP88709.1"/>
    </source>
</evidence>
<dbReference type="Proteomes" id="UP000014680">
    <property type="component" value="Unassembled WGS sequence"/>
</dbReference>
<evidence type="ECO:0000313" key="5">
    <source>
        <dbReference type="Proteomes" id="UP000014680"/>
    </source>
</evidence>
<name>L7FLG8_ENTIV</name>
<dbReference type="VEuPathDB" id="AmoebaDB:EIN_530690"/>
<dbReference type="InterPro" id="IPR050145">
    <property type="entry name" value="Centrin_CML-like"/>
</dbReference>
<dbReference type="SMART" id="SM00054">
    <property type="entry name" value="EFh"/>
    <property type="match status" value="4"/>
</dbReference>
<dbReference type="GO" id="GO:0005509">
    <property type="term" value="F:calcium ion binding"/>
    <property type="evidence" value="ECO:0007669"/>
    <property type="project" value="InterPro"/>
</dbReference>